<dbReference type="EnsemblMetazoa" id="ASIC008336-RA">
    <property type="protein sequence ID" value="ASIC008336-PA"/>
    <property type="gene ID" value="ASIC008336"/>
</dbReference>
<evidence type="ECO:0000313" key="1">
    <source>
        <dbReference type="EMBL" id="KFB40714.1"/>
    </source>
</evidence>
<dbReference type="EMBL" id="ATLV01015783">
    <property type="status" value="NOT_ANNOTATED_CDS"/>
    <property type="molecule type" value="Genomic_DNA"/>
</dbReference>
<dbReference type="Proteomes" id="UP000030765">
    <property type="component" value="Unassembled WGS sequence"/>
</dbReference>
<dbReference type="VEuPathDB" id="VectorBase:ASIC008336"/>
<name>A0A084VRX0_ANOSI</name>
<organism evidence="1">
    <name type="scientific">Anopheles sinensis</name>
    <name type="common">Mosquito</name>
    <dbReference type="NCBI Taxonomy" id="74873"/>
    <lineage>
        <taxon>Eukaryota</taxon>
        <taxon>Metazoa</taxon>
        <taxon>Ecdysozoa</taxon>
        <taxon>Arthropoda</taxon>
        <taxon>Hexapoda</taxon>
        <taxon>Insecta</taxon>
        <taxon>Pterygota</taxon>
        <taxon>Neoptera</taxon>
        <taxon>Endopterygota</taxon>
        <taxon>Diptera</taxon>
        <taxon>Nematocera</taxon>
        <taxon>Culicoidea</taxon>
        <taxon>Culicidae</taxon>
        <taxon>Anophelinae</taxon>
        <taxon>Anopheles</taxon>
    </lineage>
</organism>
<reference evidence="2" key="2">
    <citation type="submission" date="2020-05" db="UniProtKB">
        <authorList>
            <consortium name="EnsemblMetazoa"/>
        </authorList>
    </citation>
    <scope>IDENTIFICATION</scope>
</reference>
<sequence length="59" mass="6274">MVAEVRCLGLSAGEQVTFDQFLVIPERLPSNSAQCPLLTLDYKDQGLIGDDSDSTAGST</sequence>
<protein>
    <submittedName>
        <fullName evidence="1">AGAP001892-PA-like protein</fullName>
    </submittedName>
</protein>
<evidence type="ECO:0000313" key="3">
    <source>
        <dbReference type="Proteomes" id="UP000030765"/>
    </source>
</evidence>
<dbReference type="OrthoDB" id="2333384at2759"/>
<proteinExistence type="predicted"/>
<dbReference type="EMBL" id="KE525036">
    <property type="protein sequence ID" value="KFB40714.1"/>
    <property type="molecule type" value="Genomic_DNA"/>
</dbReference>
<reference evidence="1 3" key="1">
    <citation type="journal article" date="2014" name="BMC Genomics">
        <title>Genome sequence of Anopheles sinensis provides insight into genetics basis of mosquito competence for malaria parasites.</title>
        <authorList>
            <person name="Zhou D."/>
            <person name="Zhang D."/>
            <person name="Ding G."/>
            <person name="Shi L."/>
            <person name="Hou Q."/>
            <person name="Ye Y."/>
            <person name="Xu Y."/>
            <person name="Zhou H."/>
            <person name="Xiong C."/>
            <person name="Li S."/>
            <person name="Yu J."/>
            <person name="Hong S."/>
            <person name="Yu X."/>
            <person name="Zou P."/>
            <person name="Chen C."/>
            <person name="Chang X."/>
            <person name="Wang W."/>
            <person name="Lv Y."/>
            <person name="Sun Y."/>
            <person name="Ma L."/>
            <person name="Shen B."/>
            <person name="Zhu C."/>
        </authorList>
    </citation>
    <scope>NUCLEOTIDE SEQUENCE [LARGE SCALE GENOMIC DNA]</scope>
</reference>
<gene>
    <name evidence="1" type="ORF">ZHAS_00008336</name>
</gene>
<accession>A0A084VRX0</accession>
<keyword evidence="3" id="KW-1185">Reference proteome</keyword>
<evidence type="ECO:0000313" key="2">
    <source>
        <dbReference type="EnsemblMetazoa" id="ASIC008336-PA"/>
    </source>
</evidence>
<dbReference type="AlphaFoldDB" id="A0A084VRX0"/>